<dbReference type="Gene3D" id="3.60.120.10">
    <property type="entry name" value="Anthranilate synthase"/>
    <property type="match status" value="1"/>
</dbReference>
<proteinExistence type="predicted"/>
<organism evidence="2 3">
    <name type="scientific">Terrabacter aerolatus</name>
    <dbReference type="NCBI Taxonomy" id="422442"/>
    <lineage>
        <taxon>Bacteria</taxon>
        <taxon>Bacillati</taxon>
        <taxon>Actinomycetota</taxon>
        <taxon>Actinomycetes</taxon>
        <taxon>Micrococcales</taxon>
        <taxon>Intrasporangiaceae</taxon>
        <taxon>Terrabacter</taxon>
    </lineage>
</organism>
<name>A0A512D1X1_9MICO</name>
<gene>
    <name evidence="2" type="ORF">TAE01_22720</name>
</gene>
<dbReference type="RefSeq" id="WP_147066462.1">
    <property type="nucleotide sequence ID" value="NZ_BAAARO010000012.1"/>
</dbReference>
<sequence>MDHARFADRDARGVIDVRHGPEALDAISGEGFWAVVATFEGDVTAVRFAEVTPRPYAVSSSVPDGAVPTDAAWRPLDRRWASSLDRTAYVQAVREVRERIAAGTVYQVNVCRVLSHALDDVADLDGLDTLLRQGNPAPHAARVRCVAAGLDVVSASPELFLSRRDGRLVTRPIKGTAETAEQMLPKDFAENVMIVDLMRNDLSGVCEPGTVSVDELCALERHPGLVHLVSTVSGRLRDGVGWPDVFAAAYPPGSVSGAPKSSALDAIRELEPTPRGPYCGAVGWVDADRCEAELAVGIRTFWAEHDDAGARWLRFGTGAGITWHSDPEGEWAETELKAARLIGLAAGTVTP</sequence>
<dbReference type="InterPro" id="IPR019999">
    <property type="entry name" value="Anth_synth_I-like"/>
</dbReference>
<dbReference type="PRINTS" id="PR00095">
    <property type="entry name" value="ANTSNTHASEI"/>
</dbReference>
<dbReference type="Pfam" id="PF00425">
    <property type="entry name" value="Chorismate_bind"/>
    <property type="match status" value="1"/>
</dbReference>
<dbReference type="SUPFAM" id="SSF56322">
    <property type="entry name" value="ADC synthase"/>
    <property type="match status" value="1"/>
</dbReference>
<dbReference type="Proteomes" id="UP000321534">
    <property type="component" value="Unassembled WGS sequence"/>
</dbReference>
<dbReference type="InterPro" id="IPR005801">
    <property type="entry name" value="ADC_synthase"/>
</dbReference>
<comment type="caution">
    <text evidence="2">The sequence shown here is derived from an EMBL/GenBank/DDBJ whole genome shotgun (WGS) entry which is preliminary data.</text>
</comment>
<dbReference type="GO" id="GO:0046820">
    <property type="term" value="F:4-amino-4-deoxychorismate synthase activity"/>
    <property type="evidence" value="ECO:0007669"/>
    <property type="project" value="TreeGrafter"/>
</dbReference>
<dbReference type="OrthoDB" id="3518032at2"/>
<evidence type="ECO:0000313" key="2">
    <source>
        <dbReference type="EMBL" id="GEO30462.1"/>
    </source>
</evidence>
<reference evidence="2 3" key="1">
    <citation type="submission" date="2019-07" db="EMBL/GenBank/DDBJ databases">
        <title>Whole genome shotgun sequence of Terrabacter aerolatus NBRC 106305.</title>
        <authorList>
            <person name="Hosoyama A."/>
            <person name="Uohara A."/>
            <person name="Ohji S."/>
            <person name="Ichikawa N."/>
        </authorList>
    </citation>
    <scope>NUCLEOTIDE SEQUENCE [LARGE SCALE GENOMIC DNA]</scope>
    <source>
        <strain evidence="2 3">NBRC 106305</strain>
    </source>
</reference>
<accession>A0A512D1X1</accession>
<dbReference type="PANTHER" id="PTHR11236:SF50">
    <property type="entry name" value="AMINODEOXYCHORISMATE SYNTHASE COMPONENT 1"/>
    <property type="match status" value="1"/>
</dbReference>
<feature type="domain" description="Chorismate-utilising enzyme C-terminal" evidence="1">
    <location>
        <begin position="86"/>
        <end position="337"/>
    </location>
</feature>
<evidence type="ECO:0000259" key="1">
    <source>
        <dbReference type="Pfam" id="PF00425"/>
    </source>
</evidence>
<dbReference type="PANTHER" id="PTHR11236">
    <property type="entry name" value="AMINOBENZOATE/ANTHRANILATE SYNTHASE"/>
    <property type="match status" value="1"/>
</dbReference>
<keyword evidence="3" id="KW-1185">Reference proteome</keyword>
<dbReference type="InterPro" id="IPR015890">
    <property type="entry name" value="Chorismate_C"/>
</dbReference>
<dbReference type="GO" id="GO:0000162">
    <property type="term" value="P:L-tryptophan biosynthetic process"/>
    <property type="evidence" value="ECO:0007669"/>
    <property type="project" value="TreeGrafter"/>
</dbReference>
<dbReference type="EMBL" id="BJYX01000011">
    <property type="protein sequence ID" value="GEO30462.1"/>
    <property type="molecule type" value="Genomic_DNA"/>
</dbReference>
<protein>
    <submittedName>
        <fullName evidence="2">Anthranilate synthase</fullName>
    </submittedName>
</protein>
<evidence type="ECO:0000313" key="3">
    <source>
        <dbReference type="Proteomes" id="UP000321534"/>
    </source>
</evidence>
<dbReference type="AlphaFoldDB" id="A0A512D1X1"/>